<proteinExistence type="predicted"/>
<name>A0A8J6AHD7_GALPY</name>
<protein>
    <submittedName>
        <fullName evidence="2">Uncharacterized protein</fullName>
    </submittedName>
</protein>
<sequence length="192" mass="20263">MEAFTKMTGSCAVRSNGEIRSSVVAGAPKMRLLALRKSYSRAAGSPGGLPYMFSGAGSLGAGHSSGGLGRSSADAARGGGGEASRLEWPQPGHASEHLRDPKKEALKSFMLIRRFTAPGSGRGSQEADPTDNQVVSTTGERYSAKMWGSLRPRRRRPHPSLPIHHQPEASQKAASTEALTGLQPAFKAQIPE</sequence>
<feature type="region of interest" description="Disordered" evidence="1">
    <location>
        <begin position="117"/>
        <end position="192"/>
    </location>
</feature>
<reference evidence="2" key="1">
    <citation type="journal article" date="2021" name="Evol. Appl.">
        <title>The genome of the Pyrenean desman and the effects of bottlenecks and inbreeding on the genomic landscape of an endangered species.</title>
        <authorList>
            <person name="Escoda L."/>
            <person name="Castresana J."/>
        </authorList>
    </citation>
    <scope>NUCLEOTIDE SEQUENCE</scope>
    <source>
        <strain evidence="2">IBE-C5619</strain>
    </source>
</reference>
<evidence type="ECO:0000313" key="3">
    <source>
        <dbReference type="Proteomes" id="UP000700334"/>
    </source>
</evidence>
<dbReference type="Proteomes" id="UP000700334">
    <property type="component" value="Unassembled WGS sequence"/>
</dbReference>
<accession>A0A8J6AHD7</accession>
<dbReference type="EMBL" id="JAGFMF010011636">
    <property type="protein sequence ID" value="KAG8518355.1"/>
    <property type="molecule type" value="Genomic_DNA"/>
</dbReference>
<feature type="compositionally biased region" description="Polar residues" evidence="1">
    <location>
        <begin position="130"/>
        <end position="140"/>
    </location>
</feature>
<feature type="compositionally biased region" description="Polar residues" evidence="1">
    <location>
        <begin position="168"/>
        <end position="178"/>
    </location>
</feature>
<keyword evidence="3" id="KW-1185">Reference proteome</keyword>
<feature type="region of interest" description="Disordered" evidence="1">
    <location>
        <begin position="62"/>
        <end position="101"/>
    </location>
</feature>
<evidence type="ECO:0000256" key="1">
    <source>
        <dbReference type="SAM" id="MobiDB-lite"/>
    </source>
</evidence>
<organism evidence="2 3">
    <name type="scientific">Galemys pyrenaicus</name>
    <name type="common">Iberian desman</name>
    <name type="synonym">Pyrenean desman</name>
    <dbReference type="NCBI Taxonomy" id="202257"/>
    <lineage>
        <taxon>Eukaryota</taxon>
        <taxon>Metazoa</taxon>
        <taxon>Chordata</taxon>
        <taxon>Craniata</taxon>
        <taxon>Vertebrata</taxon>
        <taxon>Euteleostomi</taxon>
        <taxon>Mammalia</taxon>
        <taxon>Eutheria</taxon>
        <taxon>Laurasiatheria</taxon>
        <taxon>Eulipotyphla</taxon>
        <taxon>Talpidae</taxon>
        <taxon>Galemys</taxon>
    </lineage>
</organism>
<comment type="caution">
    <text evidence="2">The sequence shown here is derived from an EMBL/GenBank/DDBJ whole genome shotgun (WGS) entry which is preliminary data.</text>
</comment>
<evidence type="ECO:0000313" key="2">
    <source>
        <dbReference type="EMBL" id="KAG8518355.1"/>
    </source>
</evidence>
<gene>
    <name evidence="2" type="ORF">J0S82_002456</name>
</gene>
<feature type="non-terminal residue" evidence="2">
    <location>
        <position position="1"/>
    </location>
</feature>
<dbReference type="AlphaFoldDB" id="A0A8J6AHD7"/>